<accession>A0A5J4Z675</accession>
<dbReference type="OrthoDB" id="537444at2759"/>
<name>A0A5J4Z675_PORPP</name>
<sequence>MAVSFVMRAAARPGFRAWNLNSAERWAPRSAEWHGKRYGTNPTVLQRRWSRRQATSVPDQSSTGAKALPVGTIVVTMPKLSPSTRGARVERWLKRPGDSVEPYELLLEVSTSSLTGEGFDTGKFCGRVTLQVECVDHAHLVKVFEEAGAASEPQDEVPVGEVIAVMCEEPDQVDAVRQLAHEELRNAVREQGDECVLMNWHAYLKD</sequence>
<reference evidence="2" key="1">
    <citation type="journal article" date="2019" name="Nat. Commun.">
        <title>Expansion of phycobilisome linker gene families in mesophilic red algae.</title>
        <authorList>
            <person name="Lee J."/>
            <person name="Kim D."/>
            <person name="Bhattacharya D."/>
            <person name="Yoon H.S."/>
        </authorList>
    </citation>
    <scope>NUCLEOTIDE SEQUENCE [LARGE SCALE GENOMIC DNA]</scope>
    <source>
        <strain evidence="2">CCMP 1328</strain>
    </source>
</reference>
<organism evidence="1 2">
    <name type="scientific">Porphyridium purpureum</name>
    <name type="common">Red alga</name>
    <name type="synonym">Porphyridium cruentum</name>
    <dbReference type="NCBI Taxonomy" id="35688"/>
    <lineage>
        <taxon>Eukaryota</taxon>
        <taxon>Rhodophyta</taxon>
        <taxon>Bangiophyceae</taxon>
        <taxon>Porphyridiales</taxon>
        <taxon>Porphyridiaceae</taxon>
        <taxon>Porphyridium</taxon>
    </lineage>
</organism>
<dbReference type="EMBL" id="VRMN01000001">
    <property type="protein sequence ID" value="KAA8499361.1"/>
    <property type="molecule type" value="Genomic_DNA"/>
</dbReference>
<proteinExistence type="predicted"/>
<comment type="caution">
    <text evidence="1">The sequence shown here is derived from an EMBL/GenBank/DDBJ whole genome shotgun (WGS) entry which is preliminary data.</text>
</comment>
<gene>
    <name evidence="1" type="ORF">FVE85_6946</name>
</gene>
<keyword evidence="2" id="KW-1185">Reference proteome</keyword>
<dbReference type="Proteomes" id="UP000324585">
    <property type="component" value="Unassembled WGS sequence"/>
</dbReference>
<dbReference type="CDD" id="cd06849">
    <property type="entry name" value="lipoyl_domain"/>
    <property type="match status" value="1"/>
</dbReference>
<protein>
    <submittedName>
        <fullName evidence="1">Dihydrolipoyllysine-residue acetyltransferase component 2</fullName>
    </submittedName>
</protein>
<dbReference type="GO" id="GO:0016740">
    <property type="term" value="F:transferase activity"/>
    <property type="evidence" value="ECO:0007669"/>
    <property type="project" value="UniProtKB-KW"/>
</dbReference>
<keyword evidence="1" id="KW-0808">Transferase</keyword>
<evidence type="ECO:0000313" key="2">
    <source>
        <dbReference type="Proteomes" id="UP000324585"/>
    </source>
</evidence>
<dbReference type="Gene3D" id="2.40.50.100">
    <property type="match status" value="1"/>
</dbReference>
<dbReference type="SUPFAM" id="SSF51230">
    <property type="entry name" value="Single hybrid motif"/>
    <property type="match status" value="1"/>
</dbReference>
<dbReference type="InterPro" id="IPR011053">
    <property type="entry name" value="Single_hybrid_motif"/>
</dbReference>
<dbReference type="AlphaFoldDB" id="A0A5J4Z675"/>
<evidence type="ECO:0000313" key="1">
    <source>
        <dbReference type="EMBL" id="KAA8499361.1"/>
    </source>
</evidence>